<name>A0A9W8TIA5_9PEZI</name>
<protein>
    <submittedName>
        <fullName evidence="2">Uncharacterized protein</fullName>
    </submittedName>
</protein>
<feature type="region of interest" description="Disordered" evidence="1">
    <location>
        <begin position="1"/>
        <end position="22"/>
    </location>
</feature>
<evidence type="ECO:0000256" key="1">
    <source>
        <dbReference type="SAM" id="MobiDB-lite"/>
    </source>
</evidence>
<gene>
    <name evidence="2" type="ORF">NPX13_g9590</name>
</gene>
<comment type="caution">
    <text evidence="2">The sequence shown here is derived from an EMBL/GenBank/DDBJ whole genome shotgun (WGS) entry which is preliminary data.</text>
</comment>
<dbReference type="AlphaFoldDB" id="A0A9W8TIA5"/>
<evidence type="ECO:0000313" key="2">
    <source>
        <dbReference type="EMBL" id="KAJ3559068.1"/>
    </source>
</evidence>
<proteinExistence type="predicted"/>
<organism evidence="2 3">
    <name type="scientific">Xylaria arbuscula</name>
    <dbReference type="NCBI Taxonomy" id="114810"/>
    <lineage>
        <taxon>Eukaryota</taxon>
        <taxon>Fungi</taxon>
        <taxon>Dikarya</taxon>
        <taxon>Ascomycota</taxon>
        <taxon>Pezizomycotina</taxon>
        <taxon>Sordariomycetes</taxon>
        <taxon>Xylariomycetidae</taxon>
        <taxon>Xylariales</taxon>
        <taxon>Xylariaceae</taxon>
        <taxon>Xylaria</taxon>
    </lineage>
</organism>
<feature type="compositionally biased region" description="Basic and acidic residues" evidence="1">
    <location>
        <begin position="1"/>
        <end position="18"/>
    </location>
</feature>
<accession>A0A9W8TIA5</accession>
<reference evidence="2" key="1">
    <citation type="submission" date="2022-07" db="EMBL/GenBank/DDBJ databases">
        <title>Genome Sequence of Xylaria arbuscula.</title>
        <authorList>
            <person name="Buettner E."/>
        </authorList>
    </citation>
    <scope>NUCLEOTIDE SEQUENCE</scope>
    <source>
        <strain evidence="2">VT107</strain>
    </source>
</reference>
<dbReference type="Proteomes" id="UP001148614">
    <property type="component" value="Unassembled WGS sequence"/>
</dbReference>
<sequence length="200" mass="21498">MGSFEFDGRTGEGREGRRGLCPRNATQRNVTLTYLEHGIVRVHRHPIYEVVEDEDLLAVAGLEARLDALAFPPLRGVCESYAGSRGRAGDRQLAQLGRYRAYPCATTIRLFPAASRAAKPVSPSIGPSAAPVFPQHRLAPSAAIEASRAMVTSVVEASPSSAELLVNAGCCQKLPDDVARCCANELVLSTSHGHHIRPFL</sequence>
<evidence type="ECO:0000313" key="3">
    <source>
        <dbReference type="Proteomes" id="UP001148614"/>
    </source>
</evidence>
<keyword evidence="3" id="KW-1185">Reference proteome</keyword>
<dbReference type="EMBL" id="JANPWZ010002407">
    <property type="protein sequence ID" value="KAJ3559068.1"/>
    <property type="molecule type" value="Genomic_DNA"/>
</dbReference>